<dbReference type="Pfam" id="PF00412">
    <property type="entry name" value="LIM"/>
    <property type="match status" value="1"/>
</dbReference>
<feature type="region of interest" description="Disordered" evidence="6">
    <location>
        <begin position="263"/>
        <end position="314"/>
    </location>
</feature>
<dbReference type="FunFam" id="2.10.110.10:FF:000041">
    <property type="entry name" value="LIM and calponin homology domains 1"/>
    <property type="match status" value="1"/>
</dbReference>
<dbReference type="GO" id="GO:0051496">
    <property type="term" value="P:positive regulation of stress fiber assembly"/>
    <property type="evidence" value="ECO:0007669"/>
    <property type="project" value="TreeGrafter"/>
</dbReference>
<evidence type="ECO:0000259" key="7">
    <source>
        <dbReference type="PROSITE" id="PS50021"/>
    </source>
</evidence>
<dbReference type="InterPro" id="IPR001715">
    <property type="entry name" value="CH_dom"/>
</dbReference>
<dbReference type="Proteomes" id="UP000694557">
    <property type="component" value="Unassembled WGS sequence"/>
</dbReference>
<dbReference type="InterPro" id="IPR001781">
    <property type="entry name" value="Znf_LIM"/>
</dbReference>
<dbReference type="Ensembl" id="ENSOKIT00005053327.1">
    <property type="protein sequence ID" value="ENSOKIP00005050513.1"/>
    <property type="gene ID" value="ENSOKIG00005019393.1"/>
</dbReference>
<dbReference type="Pfam" id="PF00307">
    <property type="entry name" value="CH"/>
    <property type="match status" value="1"/>
</dbReference>
<dbReference type="PROSITE" id="PS50021">
    <property type="entry name" value="CH"/>
    <property type="match status" value="1"/>
</dbReference>
<dbReference type="GO" id="GO:0001725">
    <property type="term" value="C:stress fiber"/>
    <property type="evidence" value="ECO:0007669"/>
    <property type="project" value="TreeGrafter"/>
</dbReference>
<feature type="domain" description="LIM zinc-binding" evidence="8">
    <location>
        <begin position="878"/>
        <end position="944"/>
    </location>
</feature>
<dbReference type="GO" id="GO:0051893">
    <property type="term" value="P:regulation of focal adhesion assembly"/>
    <property type="evidence" value="ECO:0007669"/>
    <property type="project" value="TreeGrafter"/>
</dbReference>
<dbReference type="CDD" id="cd08368">
    <property type="entry name" value="LIM"/>
    <property type="match status" value="1"/>
</dbReference>
<evidence type="ECO:0000256" key="3">
    <source>
        <dbReference type="ARBA" id="ARBA00023038"/>
    </source>
</evidence>
<keyword evidence="10" id="KW-1185">Reference proteome</keyword>
<dbReference type="Gene3D" id="2.10.110.10">
    <property type="entry name" value="Cysteine Rich Protein"/>
    <property type="match status" value="1"/>
</dbReference>
<dbReference type="Pfam" id="PF15949">
    <property type="entry name" value="DUF4757"/>
    <property type="match status" value="1"/>
</dbReference>
<proteinExistence type="predicted"/>
<keyword evidence="2 4" id="KW-0862">Zinc</keyword>
<name>A0A8C7MFR4_ONCKI</name>
<reference evidence="9" key="2">
    <citation type="submission" date="2025-09" db="UniProtKB">
        <authorList>
            <consortium name="Ensembl"/>
        </authorList>
    </citation>
    <scope>IDENTIFICATION</scope>
</reference>
<evidence type="ECO:0000259" key="8">
    <source>
        <dbReference type="PROSITE" id="PS50023"/>
    </source>
</evidence>
<dbReference type="InterPro" id="IPR031865">
    <property type="entry name" value="DUF4757"/>
</dbReference>
<feature type="region of interest" description="Disordered" evidence="6">
    <location>
        <begin position="778"/>
        <end position="797"/>
    </location>
</feature>
<keyword evidence="3 4" id="KW-0440">LIM domain</keyword>
<dbReference type="GeneTree" id="ENSGT00950000183159"/>
<feature type="compositionally biased region" description="Low complexity" evidence="6">
    <location>
        <begin position="651"/>
        <end position="664"/>
    </location>
</feature>
<dbReference type="InterPro" id="IPR036872">
    <property type="entry name" value="CH_dom_sf"/>
</dbReference>
<feature type="region of interest" description="Disordered" evidence="6">
    <location>
        <begin position="175"/>
        <end position="251"/>
    </location>
</feature>
<keyword evidence="1 4" id="KW-0479">Metal-binding</keyword>
<dbReference type="SMART" id="SM00132">
    <property type="entry name" value="LIM"/>
    <property type="match status" value="1"/>
</dbReference>
<reference evidence="9" key="1">
    <citation type="submission" date="2025-08" db="UniProtKB">
        <authorList>
            <consortium name="Ensembl"/>
        </authorList>
    </citation>
    <scope>IDENTIFICATION</scope>
</reference>
<feature type="region of interest" description="Disordered" evidence="6">
    <location>
        <begin position="506"/>
        <end position="537"/>
    </location>
</feature>
<dbReference type="GO" id="GO:0046872">
    <property type="term" value="F:metal ion binding"/>
    <property type="evidence" value="ECO:0007669"/>
    <property type="project" value="UniProtKB-KW"/>
</dbReference>
<dbReference type="SUPFAM" id="SSF47576">
    <property type="entry name" value="Calponin-homology domain, CH-domain"/>
    <property type="match status" value="1"/>
</dbReference>
<dbReference type="Gene3D" id="1.10.418.10">
    <property type="entry name" value="Calponin-like domain"/>
    <property type="match status" value="1"/>
</dbReference>
<evidence type="ECO:0000256" key="2">
    <source>
        <dbReference type="ARBA" id="ARBA00022833"/>
    </source>
</evidence>
<gene>
    <name evidence="9" type="primary">LIMCH1</name>
</gene>
<feature type="compositionally biased region" description="Basic and acidic residues" evidence="6">
    <location>
        <begin position="236"/>
        <end position="247"/>
    </location>
</feature>
<dbReference type="PROSITE" id="PS00478">
    <property type="entry name" value="LIM_DOMAIN_1"/>
    <property type="match status" value="1"/>
</dbReference>
<evidence type="ECO:0000256" key="5">
    <source>
        <dbReference type="SAM" id="Coils"/>
    </source>
</evidence>
<organism evidence="9 10">
    <name type="scientific">Oncorhynchus kisutch</name>
    <name type="common">Coho salmon</name>
    <name type="synonym">Salmo kisutch</name>
    <dbReference type="NCBI Taxonomy" id="8019"/>
    <lineage>
        <taxon>Eukaryota</taxon>
        <taxon>Metazoa</taxon>
        <taxon>Chordata</taxon>
        <taxon>Craniata</taxon>
        <taxon>Vertebrata</taxon>
        <taxon>Euteleostomi</taxon>
        <taxon>Actinopterygii</taxon>
        <taxon>Neopterygii</taxon>
        <taxon>Teleostei</taxon>
        <taxon>Protacanthopterygii</taxon>
        <taxon>Salmoniformes</taxon>
        <taxon>Salmonidae</taxon>
        <taxon>Salmoninae</taxon>
        <taxon>Oncorhynchus</taxon>
    </lineage>
</organism>
<feature type="coiled-coil region" evidence="5">
    <location>
        <begin position="732"/>
        <end position="766"/>
    </location>
</feature>
<feature type="domain" description="Calponin-homology (CH)" evidence="7">
    <location>
        <begin position="1"/>
        <end position="128"/>
    </location>
</feature>
<evidence type="ECO:0000256" key="6">
    <source>
        <dbReference type="SAM" id="MobiDB-lite"/>
    </source>
</evidence>
<feature type="compositionally biased region" description="Polar residues" evidence="6">
    <location>
        <begin position="197"/>
        <end position="207"/>
    </location>
</feature>
<dbReference type="GO" id="GO:0010604">
    <property type="term" value="P:positive regulation of macromolecule metabolic process"/>
    <property type="evidence" value="ECO:0007669"/>
    <property type="project" value="UniProtKB-ARBA"/>
</dbReference>
<dbReference type="PANTHER" id="PTHR15551:SF5">
    <property type="entry name" value="LIM AND CALPONIN HOMOLOGY DOMAINS-CONTAINING PROTEIN 1 ISOFORM X1"/>
    <property type="match status" value="1"/>
</dbReference>
<dbReference type="FunFam" id="1.10.418.10:FF:000038">
    <property type="entry name" value="LIM and calponin homology domains-containing protein 1"/>
    <property type="match status" value="1"/>
</dbReference>
<feature type="region of interest" description="Disordered" evidence="6">
    <location>
        <begin position="558"/>
        <end position="664"/>
    </location>
</feature>
<evidence type="ECO:0000313" key="9">
    <source>
        <dbReference type="Ensembl" id="ENSOKIP00005050513.1"/>
    </source>
</evidence>
<evidence type="ECO:0000256" key="1">
    <source>
        <dbReference type="ARBA" id="ARBA00022723"/>
    </source>
</evidence>
<dbReference type="GO" id="GO:0032034">
    <property type="term" value="F:myosin II head/neck binding"/>
    <property type="evidence" value="ECO:0007669"/>
    <property type="project" value="TreeGrafter"/>
</dbReference>
<protein>
    <submittedName>
        <fullName evidence="9">LIM and calponin homology domains 1</fullName>
    </submittedName>
</protein>
<keyword evidence="5" id="KW-0175">Coiled coil</keyword>
<dbReference type="PROSITE" id="PS50023">
    <property type="entry name" value="LIM_DOMAIN_2"/>
    <property type="match status" value="1"/>
</dbReference>
<dbReference type="SMART" id="SM00033">
    <property type="entry name" value="CH"/>
    <property type="match status" value="1"/>
</dbReference>
<dbReference type="GO" id="GO:0080090">
    <property type="term" value="P:regulation of primary metabolic process"/>
    <property type="evidence" value="ECO:0007669"/>
    <property type="project" value="UniProtKB-ARBA"/>
</dbReference>
<dbReference type="AlphaFoldDB" id="A0A8C7MFR4"/>
<accession>A0A8C7MFR4</accession>
<evidence type="ECO:0000256" key="4">
    <source>
        <dbReference type="PROSITE-ProRule" id="PRU00125"/>
    </source>
</evidence>
<sequence length="981" mass="109676">HVSVSSLYLLFNPLRPAVLFHVAVTGRCFNDKDFRGGLENGILLCELLSSIKPGLVKKINRLPTPIAGLDNLSVFLRGCEELGLKGSQLFDPGDLQDISTRPNAKVADCSRKLKNVLITIYWLGRAANSCTSYNGPTLDLKEFEGLLSQMRKEAEDTESPQRSIRDSGYIDCWDSERSDSLSPPRHGREDSFDSLDSFGSRSRQTPSPDVVVARGIGSDGRGSDSESDAGPHGGRKLPDVRKDDMLARRTSVSEPRVMVPFNQYLPNKSNASGYVPTPLRRKRGDHESREEGSGGGGGSRKSWSTATSPIGGDIPFRSVSMIDMRCEEDAILPHHSQVRHELMHNQYNMMKEEEDHWQDDLARWKSRRRSVSQDLIKKEEERKMMEKLMTGEGGAISQRRKSIKTYREIVEEKERRENDLREAYRLARTPEEAALVLHRYAQRFTISEAVLERLQLPKLLDRSISEDPTATTNTHTNGPLKYLRQQSLPAPKFTATVEAQVVGFPQGLSHRPQIRSRKPEPNPSIRAVSPKSVPLLMPKPYNQPKGMQMLVDGLLRVNGDMGNDEVTTPESEGRTSPLRFYPSPATPTASSDGSDTHPCEATPPPTHSLSPRASPLPAMPAVAQCGTGTAVTSSSMPGESDAQKKDNAQESTPPSRPTSLPSVSTQYMQPAGFVSVEKNIRYLKALGGLYQVTQVSSPVVAQAKRGDRWSWDPNEERKRQERWQQEQERMLQEKYQHEQEKLKQEWERAQREVEDEERRYHEEERRILEETVAPLTPLSSTLPSPIRGDTPAPMDPQDTIVRSLADWERKQELLERQGVRGEESKSINPSVLHSLSLDHISTGPYFICHCGHSVCAAQWSVCCSLNWVLPCRSVSGKKLCSSCSHPLGKGAAMIIETLSLYFHIQCFKCGVCKGQLGDTTTGTDVRIRNGLLNCHQCYIRSRCESHKITSPHAHTRIHICILSHSLSHTPIHLSPSLSHDK</sequence>
<dbReference type="PANTHER" id="PTHR15551">
    <property type="entry name" value="LIM DOMAIN ONLY 7"/>
    <property type="match status" value="1"/>
</dbReference>
<evidence type="ECO:0000313" key="10">
    <source>
        <dbReference type="Proteomes" id="UP000694557"/>
    </source>
</evidence>
<feature type="compositionally biased region" description="Polar residues" evidence="6">
    <location>
        <begin position="626"/>
        <end position="637"/>
    </location>
</feature>